<dbReference type="AlphaFoldDB" id="A0A7L6N2D4"/>
<dbReference type="Pfam" id="PF11074">
    <property type="entry name" value="DUF2779"/>
    <property type="match status" value="1"/>
</dbReference>
<dbReference type="RefSeq" id="WP_312032088.1">
    <property type="nucleotide sequence ID" value="NZ_CP051151.1"/>
</dbReference>
<keyword evidence="3" id="KW-1185">Reference proteome</keyword>
<protein>
    <submittedName>
        <fullName evidence="2">DUF2779 domain-containing protein</fullName>
    </submittedName>
</protein>
<accession>A0A7L6N2D4</accession>
<feature type="domain" description="DUF2779" evidence="1">
    <location>
        <begin position="337"/>
        <end position="455"/>
    </location>
</feature>
<evidence type="ECO:0000259" key="1">
    <source>
        <dbReference type="Pfam" id="PF11074"/>
    </source>
</evidence>
<organism evidence="2 3">
    <name type="scientific">Hujiaoplasma nucleasis</name>
    <dbReference type="NCBI Taxonomy" id="2725268"/>
    <lineage>
        <taxon>Bacteria</taxon>
        <taxon>Bacillati</taxon>
        <taxon>Mycoplasmatota</taxon>
        <taxon>Mollicutes</taxon>
        <taxon>Candidatus Izemoplasmatales</taxon>
        <taxon>Hujiaoplasmataceae</taxon>
        <taxon>Hujiaoplasma</taxon>
    </lineage>
</organism>
<dbReference type="InterPro" id="IPR021301">
    <property type="entry name" value="DUF2779"/>
</dbReference>
<evidence type="ECO:0000313" key="2">
    <source>
        <dbReference type="EMBL" id="QLY39612.1"/>
    </source>
</evidence>
<name>A0A7L6N2D4_9MOLU</name>
<evidence type="ECO:0000313" key="3">
    <source>
        <dbReference type="Proteomes" id="UP000512167"/>
    </source>
</evidence>
<proteinExistence type="predicted"/>
<dbReference type="EMBL" id="CP051151">
    <property type="protein sequence ID" value="QLY39612.1"/>
    <property type="molecule type" value="Genomic_DNA"/>
</dbReference>
<gene>
    <name evidence="2" type="ORF">HF295_01530</name>
</gene>
<reference evidence="2 3" key="1">
    <citation type="submission" date="2020-04" db="EMBL/GenBank/DDBJ databases">
        <authorList>
            <person name="Zheng R.K."/>
            <person name="Sun C.M."/>
        </authorList>
    </citation>
    <scope>NUCLEOTIDE SEQUENCE [LARGE SCALE GENOMIC DNA]</scope>
    <source>
        <strain evidence="3">zrk29</strain>
    </source>
</reference>
<dbReference type="KEGG" id="tbk:HF295_01530"/>
<dbReference type="Proteomes" id="UP000512167">
    <property type="component" value="Chromosome"/>
</dbReference>
<sequence length="552" mass="66446">MKVTTNKLFNYIRCRRFAALHDPQSETNPLINDDYYNKSINKFKDIFLGLNYSESMMYEKDIELTYDFHHDFTLSETYDFIFEDHNIYILLTESSKHFLNVKFKDADQTLQLFKKNQEGHYQVIKGKKNNESYHTRFKKMMELHEETGRVIFKYAFMKYLYKNIYPHKKFKIYMVMLNEQYVHDGLVFNHRLYHTFDFSNIEDLDNRIEIALFRMINHIELNDFTPCELVRNACMKGKDTECKFVNFCYGHLPKKNSILDYFDVNLGFKEPLKQTKLHHDTYELINNGYLKMEDIPLDWLNNKNRLMQRYCLDNQVNYINKEKISIMLDAITYPLTYLDLSLMPTIIPKFKGERPFEVLGFQYSIYYQNKQNDKLQIHDHHFINSFKETRTDTRTEFAQRFANHLLKHDGTILVYNKAKLMSVFDSIKIVFPEVKNDFDKIQERLMDVLDILMIDPKFLKEFNDENLDLSTFNFYDNNLSGLYSRKNLAEVFGLEAMNSLDIHDDETEYKTFRLYNDYQDETKQKMKNDMIVYSQHKAYLLTKIISGLYRMI</sequence>